<feature type="domain" description="Solute-binding protein family 5" evidence="4">
    <location>
        <begin position="83"/>
        <end position="435"/>
    </location>
</feature>
<dbReference type="GO" id="GO:1904680">
    <property type="term" value="F:peptide transmembrane transporter activity"/>
    <property type="evidence" value="ECO:0007669"/>
    <property type="project" value="TreeGrafter"/>
</dbReference>
<dbReference type="Gene3D" id="3.40.190.10">
    <property type="entry name" value="Periplasmic binding protein-like II"/>
    <property type="match status" value="1"/>
</dbReference>
<dbReference type="AlphaFoldDB" id="A0A387G6X0"/>
<dbReference type="RefSeq" id="WP_120708843.1">
    <property type="nucleotide sequence ID" value="NZ_CP032696.1"/>
</dbReference>
<keyword evidence="5" id="KW-0614">Plasmid</keyword>
<evidence type="ECO:0000256" key="3">
    <source>
        <dbReference type="ARBA" id="ARBA00022729"/>
    </source>
</evidence>
<evidence type="ECO:0000313" key="6">
    <source>
        <dbReference type="Proteomes" id="UP000282195"/>
    </source>
</evidence>
<accession>A0A387G6X0</accession>
<geneLocation type="plasmid" evidence="6">
    <name>prccge525b</name>
</geneLocation>
<comment type="subcellular location">
    <subcellularLocation>
        <location evidence="1">Periplasm</location>
    </subcellularLocation>
</comment>
<name>A0A387G6X0_9HYPH</name>
<dbReference type="OrthoDB" id="9803988at2"/>
<reference evidence="5 6" key="1">
    <citation type="submission" date="2018-10" db="EMBL/GenBank/DDBJ databases">
        <title>Rhizobium etli, R. leguminosarum and a new Rhizobium genospecies from Phaseolus dumosus.</title>
        <authorList>
            <person name="Ramirez-Puebla S.T."/>
            <person name="Rogel-Hernandez M.A."/>
            <person name="Guerrero G."/>
            <person name="Ormeno-Orrillo E."/>
            <person name="Martinez-Romero J.C."/>
            <person name="Negrete-Yankelevich S."/>
            <person name="Martinez-Romero E."/>
        </authorList>
    </citation>
    <scope>NUCLEOTIDE SEQUENCE [LARGE SCALE GENOMIC DNA]</scope>
    <source>
        <strain evidence="5 6">CCGE525</strain>
        <plasmid evidence="6">prccge525b</plasmid>
    </source>
</reference>
<dbReference type="InterPro" id="IPR000914">
    <property type="entry name" value="SBP_5_dom"/>
</dbReference>
<dbReference type="CDD" id="cd08515">
    <property type="entry name" value="PBP2_NikA_DppA_OppA_like_10"/>
    <property type="match status" value="1"/>
</dbReference>
<dbReference type="Pfam" id="PF00496">
    <property type="entry name" value="SBP_bac_5"/>
    <property type="match status" value="1"/>
</dbReference>
<dbReference type="EMBL" id="CP032696">
    <property type="protein sequence ID" value="AYG63944.1"/>
    <property type="molecule type" value="Genomic_DNA"/>
</dbReference>
<dbReference type="SUPFAM" id="SSF53850">
    <property type="entry name" value="Periplasmic binding protein-like II"/>
    <property type="match status" value="1"/>
</dbReference>
<dbReference type="PROSITE" id="PS01040">
    <property type="entry name" value="SBP_BACTERIAL_5"/>
    <property type="match status" value="1"/>
</dbReference>
<dbReference type="PANTHER" id="PTHR30290:SF38">
    <property type="entry name" value="D,D-DIPEPTIDE-BINDING PERIPLASMIC PROTEIN DDPA-RELATED"/>
    <property type="match status" value="1"/>
</dbReference>
<sequence length="520" mass="57599">MIDRREFLTLAAISAGYAAMSDIGLAATDDSRKALTIAVQDLRTVLEPIDESSIANVAWRVQYSIFDQLLRTDYNDNFRLHFALAETVKQINETTYEVTLRRGVKFHNGAEMTADDVVFSLGRERLLGDKAPGAAVKANFLSSFDSIEKLAADRVQITTKSPDPVFLKRLGAWGTQIISAEAWRGAKSYSDWAQRPIGTGPYRIAQTNTGDSILLESHDAYWGGRPPFKSIRFKKVPEIAARIAGLQSGDYDIVTDITPDHMNEIDGKPGLEVLGGNSAWFRFLTFSARKCAPLKDVRVRQAIALSIDRNALAHGLWDGRASVPSGWQLPIFGDLNDASRPPLSFDPDRARQLLASASYRGEEIPYPTVGNYYPMQFAENQALVEMWKAVGLNVKLVMCENWDQVANIPGIFDESGGAFYADPIATLWQIIGPTNGLQSNGDWSSSEFNSLGDELGSTVDLAHRKQIWQRMQDIVDRDDPPITPLHSMPFIYGKKAGIDWMPTPLPQMYLGPSLPSEPVI</sequence>
<dbReference type="PANTHER" id="PTHR30290">
    <property type="entry name" value="PERIPLASMIC BINDING COMPONENT OF ABC TRANSPORTER"/>
    <property type="match status" value="1"/>
</dbReference>
<dbReference type="Proteomes" id="UP000282195">
    <property type="component" value="Plasmid pRCCGE525b"/>
</dbReference>
<proteinExistence type="inferred from homology"/>
<dbReference type="KEGG" id="rjg:CCGE525_34480"/>
<evidence type="ECO:0000259" key="4">
    <source>
        <dbReference type="Pfam" id="PF00496"/>
    </source>
</evidence>
<keyword evidence="6" id="KW-1185">Reference proteome</keyword>
<dbReference type="GO" id="GO:0030288">
    <property type="term" value="C:outer membrane-bounded periplasmic space"/>
    <property type="evidence" value="ECO:0007669"/>
    <property type="project" value="UniProtKB-ARBA"/>
</dbReference>
<dbReference type="GO" id="GO:0015833">
    <property type="term" value="P:peptide transport"/>
    <property type="evidence" value="ECO:0007669"/>
    <property type="project" value="TreeGrafter"/>
</dbReference>
<evidence type="ECO:0000256" key="1">
    <source>
        <dbReference type="ARBA" id="ARBA00004418"/>
    </source>
</evidence>
<dbReference type="GO" id="GO:0043190">
    <property type="term" value="C:ATP-binding cassette (ABC) transporter complex"/>
    <property type="evidence" value="ECO:0007669"/>
    <property type="project" value="InterPro"/>
</dbReference>
<evidence type="ECO:0000313" key="5">
    <source>
        <dbReference type="EMBL" id="AYG63944.1"/>
    </source>
</evidence>
<gene>
    <name evidence="5" type="ORF">CCGE525_34480</name>
</gene>
<dbReference type="InterPro" id="IPR023765">
    <property type="entry name" value="SBP_5_CS"/>
</dbReference>
<comment type="similarity">
    <text evidence="2">Belongs to the bacterial solute-binding protein 5 family.</text>
</comment>
<dbReference type="Gene3D" id="3.90.76.10">
    <property type="entry name" value="Dipeptide-binding Protein, Domain 1"/>
    <property type="match status" value="1"/>
</dbReference>
<protein>
    <submittedName>
        <fullName evidence="5">ABC transporter substrate-binding protein</fullName>
    </submittedName>
</protein>
<evidence type="ECO:0000256" key="2">
    <source>
        <dbReference type="ARBA" id="ARBA00005695"/>
    </source>
</evidence>
<organism evidence="5 6">
    <name type="scientific">Rhizobium jaguaris</name>
    <dbReference type="NCBI Taxonomy" id="1312183"/>
    <lineage>
        <taxon>Bacteria</taxon>
        <taxon>Pseudomonadati</taxon>
        <taxon>Pseudomonadota</taxon>
        <taxon>Alphaproteobacteria</taxon>
        <taxon>Hyphomicrobiales</taxon>
        <taxon>Rhizobiaceae</taxon>
        <taxon>Rhizobium/Agrobacterium group</taxon>
        <taxon>Rhizobium</taxon>
    </lineage>
</organism>
<dbReference type="InterPro" id="IPR039424">
    <property type="entry name" value="SBP_5"/>
</dbReference>
<dbReference type="Gene3D" id="3.10.105.10">
    <property type="entry name" value="Dipeptide-binding Protein, Domain 3"/>
    <property type="match status" value="1"/>
</dbReference>
<dbReference type="InterPro" id="IPR030678">
    <property type="entry name" value="Peptide/Ni-bd"/>
</dbReference>
<keyword evidence="3" id="KW-0732">Signal</keyword>
<dbReference type="PIRSF" id="PIRSF002741">
    <property type="entry name" value="MppA"/>
    <property type="match status" value="1"/>
</dbReference>